<accession>A0AAD7GSW7</accession>
<dbReference type="Proteomes" id="UP001221757">
    <property type="component" value="Unassembled WGS sequence"/>
</dbReference>
<gene>
    <name evidence="1" type="ORF">B0H17DRAFT_1193775</name>
</gene>
<evidence type="ECO:0000313" key="2">
    <source>
        <dbReference type="Proteomes" id="UP001221757"/>
    </source>
</evidence>
<name>A0AAD7GSW7_MYCRO</name>
<dbReference type="EMBL" id="JARKIE010000010">
    <property type="protein sequence ID" value="KAJ7704567.1"/>
    <property type="molecule type" value="Genomic_DNA"/>
</dbReference>
<protein>
    <submittedName>
        <fullName evidence="1">Uncharacterized protein</fullName>
    </submittedName>
</protein>
<sequence length="303" mass="33939">MGKAKRPTPCFPVRDEFLNLDFSTMQLVHEFSLHPFMCRLSREQFEHMAQFAPFQNYPCFSSVPSPSSCDGRDIEPQHISGHPLCRGLRLHPACLELSPSYRREPVEYAHLPDGVLKYVTKVLRLYAKTIVHCIPVTVFCAIDLRSGREGEIGLYGADYVCQAAICYDIAMAQAEISKAPRAAIDTQCTHVLSPSAEYAPQGRAFFLLRIRLAIHLIAEGGTPGATLDVPLPLEILALPHVPAWDAREIAVLAKSEIYTYMQCKMLLMDEEVNEASQLIEALEHVQEYQAMDYWSGPSGQRSV</sequence>
<proteinExistence type="predicted"/>
<reference evidence="1" key="1">
    <citation type="submission" date="2023-03" db="EMBL/GenBank/DDBJ databases">
        <title>Massive genome expansion in bonnet fungi (Mycena s.s.) driven by repeated elements and novel gene families across ecological guilds.</title>
        <authorList>
            <consortium name="Lawrence Berkeley National Laboratory"/>
            <person name="Harder C.B."/>
            <person name="Miyauchi S."/>
            <person name="Viragh M."/>
            <person name="Kuo A."/>
            <person name="Thoen E."/>
            <person name="Andreopoulos B."/>
            <person name="Lu D."/>
            <person name="Skrede I."/>
            <person name="Drula E."/>
            <person name="Henrissat B."/>
            <person name="Morin E."/>
            <person name="Kohler A."/>
            <person name="Barry K."/>
            <person name="LaButti K."/>
            <person name="Morin E."/>
            <person name="Salamov A."/>
            <person name="Lipzen A."/>
            <person name="Mereny Z."/>
            <person name="Hegedus B."/>
            <person name="Baldrian P."/>
            <person name="Stursova M."/>
            <person name="Weitz H."/>
            <person name="Taylor A."/>
            <person name="Grigoriev I.V."/>
            <person name="Nagy L.G."/>
            <person name="Martin F."/>
            <person name="Kauserud H."/>
        </authorList>
    </citation>
    <scope>NUCLEOTIDE SEQUENCE</scope>
    <source>
        <strain evidence="1">CBHHK067</strain>
    </source>
</reference>
<organism evidence="1 2">
    <name type="scientific">Mycena rosella</name>
    <name type="common">Pink bonnet</name>
    <name type="synonym">Agaricus rosellus</name>
    <dbReference type="NCBI Taxonomy" id="1033263"/>
    <lineage>
        <taxon>Eukaryota</taxon>
        <taxon>Fungi</taxon>
        <taxon>Dikarya</taxon>
        <taxon>Basidiomycota</taxon>
        <taxon>Agaricomycotina</taxon>
        <taxon>Agaricomycetes</taxon>
        <taxon>Agaricomycetidae</taxon>
        <taxon>Agaricales</taxon>
        <taxon>Marasmiineae</taxon>
        <taxon>Mycenaceae</taxon>
        <taxon>Mycena</taxon>
    </lineage>
</organism>
<evidence type="ECO:0000313" key="1">
    <source>
        <dbReference type="EMBL" id="KAJ7704567.1"/>
    </source>
</evidence>
<keyword evidence="2" id="KW-1185">Reference proteome</keyword>
<comment type="caution">
    <text evidence="1">The sequence shown here is derived from an EMBL/GenBank/DDBJ whole genome shotgun (WGS) entry which is preliminary data.</text>
</comment>
<dbReference type="AlphaFoldDB" id="A0AAD7GSW7"/>